<dbReference type="EMBL" id="DRIG01000017">
    <property type="protein sequence ID" value="HEC77741.1"/>
    <property type="molecule type" value="Genomic_DNA"/>
</dbReference>
<protein>
    <submittedName>
        <fullName evidence="1">Uncharacterized protein</fullName>
    </submittedName>
</protein>
<feature type="non-terminal residue" evidence="1">
    <location>
        <position position="337"/>
    </location>
</feature>
<dbReference type="AlphaFoldDB" id="A0A9C9JZC0"/>
<gene>
    <name evidence="1" type="ORF">ENI34_01190</name>
</gene>
<reference evidence="1" key="1">
    <citation type="journal article" date="2020" name="mSystems">
        <title>Genome- and Community-Level Interaction Insights into Carbon Utilization and Element Cycling Functions of Hydrothermarchaeota in Hydrothermal Sediment.</title>
        <authorList>
            <person name="Zhou Z."/>
            <person name="Liu Y."/>
            <person name="Xu W."/>
            <person name="Pan J."/>
            <person name="Luo Z.H."/>
            <person name="Li M."/>
        </authorList>
    </citation>
    <scope>NUCLEOTIDE SEQUENCE</scope>
    <source>
        <strain evidence="1">HyVt-388</strain>
    </source>
</reference>
<evidence type="ECO:0000313" key="2">
    <source>
        <dbReference type="Proteomes" id="UP000885826"/>
    </source>
</evidence>
<proteinExistence type="predicted"/>
<sequence>MLDFTVTGPYLTIVNTTVYDSSGNNNGVLDPGETVDLTALLRNVGTDSAIYVTGSLMENSSYITVDDGSGYWGDIAPGDSAENLTDRFTITASPSTPVGTSVDFQLEVSASGGYIDTLNFNLVVGTPGQDYATHDCGNVKLTVTRYGAIGFMSSAGTQGSGFWYPITGSNHLYYASFAAGTDANYVVDRYYEVNQQDDTDWETTTNPEGKVRMYEPGPNNFDEYATARYDDSGHPTSKGLVCTQESWCWDDATANDFVIMKFSMINEGSSTLSDLYAAIFVDWDIGNYSNNQGSSEAARNLTWMYETTPYVGVAILDPPRSTPAANLALIDHDLYVY</sequence>
<evidence type="ECO:0000313" key="1">
    <source>
        <dbReference type="EMBL" id="HEC77741.1"/>
    </source>
</evidence>
<name>A0A9C9JZC0_UNCW3</name>
<organism evidence="1 2">
    <name type="scientific">candidate division WOR-3 bacterium</name>
    <dbReference type="NCBI Taxonomy" id="2052148"/>
    <lineage>
        <taxon>Bacteria</taxon>
        <taxon>Bacteria division WOR-3</taxon>
    </lineage>
</organism>
<accession>A0A9C9JZC0</accession>
<dbReference type="Proteomes" id="UP000885826">
    <property type="component" value="Unassembled WGS sequence"/>
</dbReference>
<comment type="caution">
    <text evidence="1">The sequence shown here is derived from an EMBL/GenBank/DDBJ whole genome shotgun (WGS) entry which is preliminary data.</text>
</comment>